<keyword evidence="10 11" id="KW-0472">Membrane</keyword>
<dbReference type="AlphaFoldDB" id="A0AAE0AND1"/>
<evidence type="ECO:0000256" key="4">
    <source>
        <dbReference type="ARBA" id="ARBA00022502"/>
    </source>
</evidence>
<dbReference type="EMBL" id="JANJYJ010000004">
    <property type="protein sequence ID" value="KAK3220617.1"/>
    <property type="molecule type" value="Genomic_DNA"/>
</dbReference>
<dbReference type="PROSITE" id="PS51257">
    <property type="entry name" value="PROKAR_LIPOPROTEIN"/>
    <property type="match status" value="1"/>
</dbReference>
<evidence type="ECO:0000256" key="9">
    <source>
        <dbReference type="ARBA" id="ARBA00022989"/>
    </source>
</evidence>
<feature type="signal peptide" evidence="12">
    <location>
        <begin position="1"/>
        <end position="18"/>
    </location>
</feature>
<comment type="caution">
    <text evidence="11">Lacks conserved residue(s) required for the propagation of feature annotation.</text>
</comment>
<feature type="transmembrane region" description="Helical" evidence="11">
    <location>
        <begin position="142"/>
        <end position="160"/>
    </location>
</feature>
<dbReference type="GO" id="GO:0005789">
    <property type="term" value="C:endoplasmic reticulum membrane"/>
    <property type="evidence" value="ECO:0007669"/>
    <property type="project" value="UniProtKB-SubCell"/>
</dbReference>
<evidence type="ECO:0000256" key="1">
    <source>
        <dbReference type="ARBA" id="ARBA00004477"/>
    </source>
</evidence>
<dbReference type="GO" id="GO:0031501">
    <property type="term" value="C:mannosyltransferase complex"/>
    <property type="evidence" value="ECO:0007669"/>
    <property type="project" value="TreeGrafter"/>
</dbReference>
<dbReference type="PANTHER" id="PTHR12468:SF2">
    <property type="entry name" value="GPI MANNOSYLTRANSFERASE 2"/>
    <property type="match status" value="1"/>
</dbReference>
<evidence type="ECO:0000256" key="5">
    <source>
        <dbReference type="ARBA" id="ARBA00022676"/>
    </source>
</evidence>
<keyword evidence="14" id="KW-1185">Reference proteome</keyword>
<proteinExistence type="inferred from homology"/>
<dbReference type="PANTHER" id="PTHR12468">
    <property type="entry name" value="GPI MANNOSYLTRANSFERASE 2"/>
    <property type="match status" value="1"/>
</dbReference>
<evidence type="ECO:0000313" key="14">
    <source>
        <dbReference type="Proteomes" id="UP001281410"/>
    </source>
</evidence>
<evidence type="ECO:0000256" key="3">
    <source>
        <dbReference type="ARBA" id="ARBA00008698"/>
    </source>
</evidence>
<accession>A0AAE0AND1</accession>
<evidence type="ECO:0000256" key="12">
    <source>
        <dbReference type="SAM" id="SignalP"/>
    </source>
</evidence>
<feature type="transmembrane region" description="Helical" evidence="11">
    <location>
        <begin position="236"/>
        <end position="254"/>
    </location>
</feature>
<reference evidence="13" key="1">
    <citation type="journal article" date="2023" name="Plant J.">
        <title>Genome sequences and population genomics provide insights into the demographic history, inbreeding, and mutation load of two 'living fossil' tree species of Dipteronia.</title>
        <authorList>
            <person name="Feng Y."/>
            <person name="Comes H.P."/>
            <person name="Chen J."/>
            <person name="Zhu S."/>
            <person name="Lu R."/>
            <person name="Zhang X."/>
            <person name="Li P."/>
            <person name="Qiu J."/>
            <person name="Olsen K.M."/>
            <person name="Qiu Y."/>
        </authorList>
    </citation>
    <scope>NUCLEOTIDE SEQUENCE</scope>
    <source>
        <strain evidence="13">NBL</strain>
    </source>
</reference>
<dbReference type="GO" id="GO:0006506">
    <property type="term" value="P:GPI anchor biosynthetic process"/>
    <property type="evidence" value="ECO:0007669"/>
    <property type="project" value="UniProtKB-KW"/>
</dbReference>
<keyword evidence="9 11" id="KW-1133">Transmembrane helix</keyword>
<keyword evidence="8 11" id="KW-0256">Endoplasmic reticulum</keyword>
<comment type="function">
    <text evidence="11">Mannosyltransferase involved in glycosylphosphatidylinositol-anchor biosynthesis.</text>
</comment>
<gene>
    <name evidence="13" type="ORF">Dsin_014587</name>
</gene>
<keyword evidence="12" id="KW-0732">Signal</keyword>
<keyword evidence="4 11" id="KW-0337">GPI-anchor biosynthesis</keyword>
<evidence type="ECO:0000256" key="8">
    <source>
        <dbReference type="ARBA" id="ARBA00022824"/>
    </source>
</evidence>
<comment type="caution">
    <text evidence="13">The sequence shown here is derived from an EMBL/GenBank/DDBJ whole genome shotgun (WGS) entry which is preliminary data.</text>
</comment>
<dbReference type="InterPro" id="IPR007315">
    <property type="entry name" value="PIG-V/Gpi18"/>
</dbReference>
<evidence type="ECO:0000256" key="11">
    <source>
        <dbReference type="RuleBase" id="RU363112"/>
    </source>
</evidence>
<keyword evidence="7 11" id="KW-0812">Transmembrane</keyword>
<dbReference type="GO" id="GO:0004376">
    <property type="term" value="F:GPI mannosyltransferase activity"/>
    <property type="evidence" value="ECO:0007669"/>
    <property type="project" value="InterPro"/>
</dbReference>
<comment type="pathway">
    <text evidence="2 11">Glycolipid biosynthesis; glycosylphosphatidylinositol-anchor biosynthesis.</text>
</comment>
<evidence type="ECO:0000256" key="10">
    <source>
        <dbReference type="ARBA" id="ARBA00023136"/>
    </source>
</evidence>
<dbReference type="EC" id="2.4.1.-" evidence="11"/>
<protein>
    <recommendedName>
        <fullName evidence="11">GPI mannosyltransferase 2</fullName>
        <ecNumber evidence="11">2.4.1.-</ecNumber>
    </recommendedName>
</protein>
<dbReference type="GO" id="GO:0000009">
    <property type="term" value="F:alpha-1,6-mannosyltransferase activity"/>
    <property type="evidence" value="ECO:0007669"/>
    <property type="project" value="InterPro"/>
</dbReference>
<evidence type="ECO:0000256" key="7">
    <source>
        <dbReference type="ARBA" id="ARBA00022692"/>
    </source>
</evidence>
<dbReference type="Proteomes" id="UP001281410">
    <property type="component" value="Unassembled WGS sequence"/>
</dbReference>
<sequence length="312" mass="35647">MIFRELICFIFSWGIVLFNVRFEEYCCYCLALSGCARSNGVLNAGYFCFQTMHRAYDALFRKKRGYLAILVLTDGALRCICIFIPFIAFQVYGYRNLCLGRSLDEMRPWCKARVPLLYNFIQSHYWQVGFLRYFQFKQLPNFLLASPILSLALCSITHYAKSQPMLFFSLGFQESNEGQDFTPLLSSSGTDPKSSSKKKGYENLRQRKPIYKGGNSAELSVDNGSPVNSGYLSTSLLPFILHLGFMTATAFFVMHVQVSTRFLSASPPLYWFASYLMISPGTGKRWAYSIWAYCAAYILLGSLLFSNFYPFT</sequence>
<organism evidence="13 14">
    <name type="scientific">Dipteronia sinensis</name>
    <dbReference type="NCBI Taxonomy" id="43782"/>
    <lineage>
        <taxon>Eukaryota</taxon>
        <taxon>Viridiplantae</taxon>
        <taxon>Streptophyta</taxon>
        <taxon>Embryophyta</taxon>
        <taxon>Tracheophyta</taxon>
        <taxon>Spermatophyta</taxon>
        <taxon>Magnoliopsida</taxon>
        <taxon>eudicotyledons</taxon>
        <taxon>Gunneridae</taxon>
        <taxon>Pentapetalae</taxon>
        <taxon>rosids</taxon>
        <taxon>malvids</taxon>
        <taxon>Sapindales</taxon>
        <taxon>Sapindaceae</taxon>
        <taxon>Hippocastanoideae</taxon>
        <taxon>Acereae</taxon>
        <taxon>Dipteronia</taxon>
    </lineage>
</organism>
<feature type="transmembrane region" description="Helical" evidence="11">
    <location>
        <begin position="66"/>
        <end position="92"/>
    </location>
</feature>
<dbReference type="Pfam" id="PF04188">
    <property type="entry name" value="Mannosyl_trans2"/>
    <property type="match status" value="1"/>
</dbReference>
<evidence type="ECO:0000313" key="13">
    <source>
        <dbReference type="EMBL" id="KAK3220617.1"/>
    </source>
</evidence>
<comment type="subcellular location">
    <subcellularLocation>
        <location evidence="1 11">Endoplasmic reticulum membrane</location>
        <topology evidence="1 11">Multi-pass membrane protein</topology>
    </subcellularLocation>
</comment>
<evidence type="ECO:0000256" key="6">
    <source>
        <dbReference type="ARBA" id="ARBA00022679"/>
    </source>
</evidence>
<keyword evidence="5 11" id="KW-0328">Glycosyltransferase</keyword>
<evidence type="ECO:0000256" key="2">
    <source>
        <dbReference type="ARBA" id="ARBA00004687"/>
    </source>
</evidence>
<comment type="similarity">
    <text evidence="3 11">Belongs to the PIGV family.</text>
</comment>
<name>A0AAE0AND1_9ROSI</name>
<feature type="chain" id="PRO_5041975660" description="GPI mannosyltransferase 2" evidence="12">
    <location>
        <begin position="19"/>
        <end position="312"/>
    </location>
</feature>
<feature type="transmembrane region" description="Helical" evidence="11">
    <location>
        <begin position="290"/>
        <end position="309"/>
    </location>
</feature>
<keyword evidence="6 11" id="KW-0808">Transferase</keyword>